<feature type="repeat" description="PPR" evidence="2">
    <location>
        <begin position="117"/>
        <end position="151"/>
    </location>
</feature>
<dbReference type="PROSITE" id="PS51375">
    <property type="entry name" value="PPR"/>
    <property type="match status" value="5"/>
</dbReference>
<dbReference type="FunFam" id="1.25.40.10:FF:000427">
    <property type="entry name" value="Pentatricopeptide repeat-containing protein chloroplastic"/>
    <property type="match status" value="1"/>
</dbReference>
<dbReference type="Pfam" id="PF01535">
    <property type="entry name" value="PPR"/>
    <property type="match status" value="4"/>
</dbReference>
<keyword evidence="1" id="KW-0677">Repeat</keyword>
<protein>
    <submittedName>
        <fullName evidence="4">Pentatricopeptide repeat-containing protein</fullName>
    </submittedName>
</protein>
<accession>A0A5A7TQY7</accession>
<dbReference type="EMBL" id="SSTE01014401">
    <property type="protein sequence ID" value="KAA0045802.1"/>
    <property type="molecule type" value="Genomic_DNA"/>
</dbReference>
<dbReference type="InterPro" id="IPR046960">
    <property type="entry name" value="PPR_At4g14850-like_plant"/>
</dbReference>
<dbReference type="InterPro" id="IPR011990">
    <property type="entry name" value="TPR-like_helical_dom_sf"/>
</dbReference>
<dbReference type="GO" id="GO:0009451">
    <property type="term" value="P:RNA modification"/>
    <property type="evidence" value="ECO:0007669"/>
    <property type="project" value="InterPro"/>
</dbReference>
<dbReference type="AlphaFoldDB" id="A0A5A7TQY7"/>
<name>A0A5A7TQY7_CUCMM</name>
<dbReference type="Pfam" id="PF20431">
    <property type="entry name" value="E_motif"/>
    <property type="match status" value="1"/>
</dbReference>
<dbReference type="FunFam" id="1.25.40.10:FF:000348">
    <property type="entry name" value="Pentatricopeptide repeat-containing protein chloroplastic"/>
    <property type="match status" value="1"/>
</dbReference>
<dbReference type="PANTHER" id="PTHR47926:SF528">
    <property type="entry name" value="PENTATRICOPEPTIDE REPEAT-CONTAINING PROTEIN"/>
    <property type="match status" value="1"/>
</dbReference>
<dbReference type="GO" id="GO:0003723">
    <property type="term" value="F:RNA binding"/>
    <property type="evidence" value="ECO:0007669"/>
    <property type="project" value="InterPro"/>
</dbReference>
<dbReference type="EMBL" id="SSTD01017674">
    <property type="protein sequence ID" value="TYJ99480.1"/>
    <property type="molecule type" value="Genomic_DNA"/>
</dbReference>
<dbReference type="Gene3D" id="1.25.40.10">
    <property type="entry name" value="Tetratricopeptide repeat domain"/>
    <property type="match status" value="4"/>
</dbReference>
<dbReference type="FunFam" id="1.25.40.10:FF:000090">
    <property type="entry name" value="Pentatricopeptide repeat-containing protein, chloroplastic"/>
    <property type="match status" value="1"/>
</dbReference>
<proteinExistence type="predicted"/>
<dbReference type="InterPro" id="IPR002885">
    <property type="entry name" value="PPR_rpt"/>
</dbReference>
<sequence length="722" mass="81168">MLAVSFIMVMLFSLKYSTVCSRLNRSLSRFHSLPTHPSAENSTSPLHFNSSVHQSLHFSLEKCASMRELKVLHAQIILQGLVSQNITLGKLISFCSVSQAGDLQYAQLVFDHLLQPNKFMFNCLIRGYSTSPHPINAILLYIKMMRSGFLPNRFTLPFVLKACASQLAYWEAFVVHCHAIRLGMLSHVYVHNALINAYAVFGFVQCAYQVFDEMSNRTLVSWNSMIGGYFRNGLCKEAFLLFREMRESGFQPDQFTLVHLLSMCSKSCRLDIGKCVHHYVEITGIEVDQILRNALLDMYAKCGDLLFAQTIFHRMIHKTVVSFTSMISAYSNHGLIHHAREIFDQIPEKNVISWNSMMSCYVQDGQCKEALLLFQQMCETTTIPDETTLVSVLSACSQIGDLAMGEKTHCYICRHNIVITVTLLNALVDMYAKCGALETALDFFFEFKDKNLVSWNVVIQALALHGHGLDALKLFNMMHTTGIWPDKFTFMGLLSACNHSGLVNMGQYLFERMSSIYGILPEIEHYACMVDLLGRGGMLQEAIKLIGGMPMKPDVVMWGALLGACRTYGDVDIANIILKQILELETDSSGLYVLLSNIYFEAMRWKEAKNVRKLMSGHGIIKCKAVSFVEIDECIIEFMVDDKRHETNGIYPLLDQLTDHLKSVGGEKSNSSPCILAISVGSSELNYAPSKPRSTKLKPREVQVDGHCNVEGRNHSLARSSS</sequence>
<feature type="signal peptide" evidence="3">
    <location>
        <begin position="1"/>
        <end position="20"/>
    </location>
</feature>
<gene>
    <name evidence="5" type="ORF">E5676_scaffold123G00460</name>
    <name evidence="4" type="ORF">E6C27_scaffold243G003240</name>
</gene>
<evidence type="ECO:0000256" key="3">
    <source>
        <dbReference type="SAM" id="SignalP"/>
    </source>
</evidence>
<evidence type="ECO:0000313" key="5">
    <source>
        <dbReference type="EMBL" id="TYJ99480.1"/>
    </source>
</evidence>
<reference evidence="6 7" key="1">
    <citation type="submission" date="2019-08" db="EMBL/GenBank/DDBJ databases">
        <title>Draft genome sequences of two oriental melons (Cucumis melo L. var makuwa).</title>
        <authorList>
            <person name="Kwon S.-Y."/>
        </authorList>
    </citation>
    <scope>NUCLEOTIDE SEQUENCE [LARGE SCALE GENOMIC DNA]</scope>
    <source>
        <strain evidence="7">cv. Chang Bougi</strain>
        <strain evidence="6">cv. SW 3</strain>
        <tissue evidence="4">Leaf</tissue>
    </source>
</reference>
<dbReference type="OrthoDB" id="185373at2759"/>
<comment type="caution">
    <text evidence="4">The sequence shown here is derived from an EMBL/GenBank/DDBJ whole genome shotgun (WGS) entry which is preliminary data.</text>
</comment>
<organism evidence="4 6">
    <name type="scientific">Cucumis melo var. makuwa</name>
    <name type="common">Oriental melon</name>
    <dbReference type="NCBI Taxonomy" id="1194695"/>
    <lineage>
        <taxon>Eukaryota</taxon>
        <taxon>Viridiplantae</taxon>
        <taxon>Streptophyta</taxon>
        <taxon>Embryophyta</taxon>
        <taxon>Tracheophyta</taxon>
        <taxon>Spermatophyta</taxon>
        <taxon>Magnoliopsida</taxon>
        <taxon>eudicotyledons</taxon>
        <taxon>Gunneridae</taxon>
        <taxon>Pentapetalae</taxon>
        <taxon>rosids</taxon>
        <taxon>fabids</taxon>
        <taxon>Cucurbitales</taxon>
        <taxon>Cucurbitaceae</taxon>
        <taxon>Benincaseae</taxon>
        <taxon>Cucumis</taxon>
    </lineage>
</organism>
<dbReference type="Proteomes" id="UP000321947">
    <property type="component" value="Unassembled WGS sequence"/>
</dbReference>
<feature type="repeat" description="PPR" evidence="2">
    <location>
        <begin position="319"/>
        <end position="349"/>
    </location>
</feature>
<keyword evidence="3" id="KW-0732">Signal</keyword>
<dbReference type="InterPro" id="IPR046848">
    <property type="entry name" value="E_motif"/>
</dbReference>
<evidence type="ECO:0000256" key="2">
    <source>
        <dbReference type="PROSITE-ProRule" id="PRU00708"/>
    </source>
</evidence>
<evidence type="ECO:0000313" key="7">
    <source>
        <dbReference type="Proteomes" id="UP000321947"/>
    </source>
</evidence>
<dbReference type="NCBIfam" id="TIGR00756">
    <property type="entry name" value="PPR"/>
    <property type="match status" value="4"/>
</dbReference>
<dbReference type="PANTHER" id="PTHR47926">
    <property type="entry name" value="PENTATRICOPEPTIDE REPEAT-CONTAINING PROTEIN"/>
    <property type="match status" value="1"/>
</dbReference>
<evidence type="ECO:0000313" key="4">
    <source>
        <dbReference type="EMBL" id="KAA0045802.1"/>
    </source>
</evidence>
<feature type="chain" id="PRO_5042722093" evidence="3">
    <location>
        <begin position="21"/>
        <end position="722"/>
    </location>
</feature>
<evidence type="ECO:0000256" key="1">
    <source>
        <dbReference type="ARBA" id="ARBA00022737"/>
    </source>
</evidence>
<feature type="repeat" description="PPR" evidence="2">
    <location>
        <begin position="350"/>
        <end position="384"/>
    </location>
</feature>
<feature type="repeat" description="PPR" evidence="2">
    <location>
        <begin position="218"/>
        <end position="252"/>
    </location>
</feature>
<feature type="repeat" description="PPR" evidence="2">
    <location>
        <begin position="451"/>
        <end position="485"/>
    </location>
</feature>
<dbReference type="SUPFAM" id="SSF48452">
    <property type="entry name" value="TPR-like"/>
    <property type="match status" value="1"/>
</dbReference>
<evidence type="ECO:0000313" key="6">
    <source>
        <dbReference type="Proteomes" id="UP000321393"/>
    </source>
</evidence>
<dbReference type="Proteomes" id="UP000321393">
    <property type="component" value="Unassembled WGS sequence"/>
</dbReference>
<dbReference type="Pfam" id="PF13041">
    <property type="entry name" value="PPR_2"/>
    <property type="match status" value="3"/>
</dbReference>